<accession>A0AAE0JH88</accession>
<evidence type="ECO:0000256" key="1">
    <source>
        <dbReference type="SAM" id="MobiDB-lite"/>
    </source>
</evidence>
<name>A0AAE0JH88_9PEZI</name>
<dbReference type="AlphaFoldDB" id="A0AAE0JH88"/>
<protein>
    <submittedName>
        <fullName evidence="3">Uncharacterized protein</fullName>
    </submittedName>
</protein>
<feature type="chain" id="PRO_5042175803" evidence="2">
    <location>
        <begin position="19"/>
        <end position="313"/>
    </location>
</feature>
<feature type="signal peptide" evidence="2">
    <location>
        <begin position="1"/>
        <end position="18"/>
    </location>
</feature>
<feature type="compositionally biased region" description="Low complexity" evidence="1">
    <location>
        <begin position="252"/>
        <end position="268"/>
    </location>
</feature>
<dbReference type="Proteomes" id="UP001278500">
    <property type="component" value="Unassembled WGS sequence"/>
</dbReference>
<proteinExistence type="predicted"/>
<keyword evidence="2" id="KW-0732">Signal</keyword>
<evidence type="ECO:0000256" key="2">
    <source>
        <dbReference type="SAM" id="SignalP"/>
    </source>
</evidence>
<feature type="compositionally biased region" description="Basic and acidic residues" evidence="1">
    <location>
        <begin position="52"/>
        <end position="61"/>
    </location>
</feature>
<organism evidence="3 4">
    <name type="scientific">Neurospora tetraspora</name>
    <dbReference type="NCBI Taxonomy" id="94610"/>
    <lineage>
        <taxon>Eukaryota</taxon>
        <taxon>Fungi</taxon>
        <taxon>Dikarya</taxon>
        <taxon>Ascomycota</taxon>
        <taxon>Pezizomycotina</taxon>
        <taxon>Sordariomycetes</taxon>
        <taxon>Sordariomycetidae</taxon>
        <taxon>Sordariales</taxon>
        <taxon>Sordariaceae</taxon>
        <taxon>Neurospora</taxon>
    </lineage>
</organism>
<comment type="caution">
    <text evidence="3">The sequence shown here is derived from an EMBL/GenBank/DDBJ whole genome shotgun (WGS) entry which is preliminary data.</text>
</comment>
<feature type="compositionally biased region" description="Gly residues" evidence="1">
    <location>
        <begin position="269"/>
        <end position="278"/>
    </location>
</feature>
<evidence type="ECO:0000313" key="4">
    <source>
        <dbReference type="Proteomes" id="UP001278500"/>
    </source>
</evidence>
<dbReference type="GeneID" id="87858321"/>
<dbReference type="RefSeq" id="XP_062682899.1">
    <property type="nucleotide sequence ID" value="XM_062821167.1"/>
</dbReference>
<reference evidence="3" key="2">
    <citation type="submission" date="2023-06" db="EMBL/GenBank/DDBJ databases">
        <authorList>
            <consortium name="Lawrence Berkeley National Laboratory"/>
            <person name="Haridas S."/>
            <person name="Hensen N."/>
            <person name="Bonometti L."/>
            <person name="Westerberg I."/>
            <person name="Brannstrom I.O."/>
            <person name="Guillou S."/>
            <person name="Cros-Aarteil S."/>
            <person name="Calhoun S."/>
            <person name="Kuo A."/>
            <person name="Mondo S."/>
            <person name="Pangilinan J."/>
            <person name="Riley R."/>
            <person name="Labutti K."/>
            <person name="Andreopoulos B."/>
            <person name="Lipzen A."/>
            <person name="Chen C."/>
            <person name="Yanf M."/>
            <person name="Daum C."/>
            <person name="Ng V."/>
            <person name="Clum A."/>
            <person name="Steindorff A."/>
            <person name="Ohm R."/>
            <person name="Martin F."/>
            <person name="Silar P."/>
            <person name="Natvig D."/>
            <person name="Lalanne C."/>
            <person name="Gautier V."/>
            <person name="Ament-Velasquez S.L."/>
            <person name="Kruys A."/>
            <person name="Hutchinson M.I."/>
            <person name="Powell A.J."/>
            <person name="Barry K."/>
            <person name="Miller A.N."/>
            <person name="Grigoriev I.V."/>
            <person name="Debuchy R."/>
            <person name="Gladieux P."/>
            <person name="Thoren M.H."/>
            <person name="Johannesson H."/>
        </authorList>
    </citation>
    <scope>NUCLEOTIDE SEQUENCE</scope>
    <source>
        <strain evidence="3">CBS 560.94</strain>
    </source>
</reference>
<keyword evidence="4" id="KW-1185">Reference proteome</keyword>
<gene>
    <name evidence="3" type="ORF">B0H65DRAFT_156874</name>
</gene>
<reference evidence="3" key="1">
    <citation type="journal article" date="2023" name="Mol. Phylogenet. Evol.">
        <title>Genome-scale phylogeny and comparative genomics of the fungal order Sordariales.</title>
        <authorList>
            <person name="Hensen N."/>
            <person name="Bonometti L."/>
            <person name="Westerberg I."/>
            <person name="Brannstrom I.O."/>
            <person name="Guillou S."/>
            <person name="Cros-Aarteil S."/>
            <person name="Calhoun S."/>
            <person name="Haridas S."/>
            <person name="Kuo A."/>
            <person name="Mondo S."/>
            <person name="Pangilinan J."/>
            <person name="Riley R."/>
            <person name="LaButti K."/>
            <person name="Andreopoulos B."/>
            <person name="Lipzen A."/>
            <person name="Chen C."/>
            <person name="Yan M."/>
            <person name="Daum C."/>
            <person name="Ng V."/>
            <person name="Clum A."/>
            <person name="Steindorff A."/>
            <person name="Ohm R.A."/>
            <person name="Martin F."/>
            <person name="Silar P."/>
            <person name="Natvig D.O."/>
            <person name="Lalanne C."/>
            <person name="Gautier V."/>
            <person name="Ament-Velasquez S.L."/>
            <person name="Kruys A."/>
            <person name="Hutchinson M.I."/>
            <person name="Powell A.J."/>
            <person name="Barry K."/>
            <person name="Miller A.N."/>
            <person name="Grigoriev I.V."/>
            <person name="Debuchy R."/>
            <person name="Gladieux P."/>
            <person name="Hiltunen Thoren M."/>
            <person name="Johannesson H."/>
        </authorList>
    </citation>
    <scope>NUCLEOTIDE SEQUENCE</scope>
    <source>
        <strain evidence="3">CBS 560.94</strain>
    </source>
</reference>
<feature type="region of interest" description="Disordered" evidence="1">
    <location>
        <begin position="40"/>
        <end position="81"/>
    </location>
</feature>
<feature type="region of interest" description="Disordered" evidence="1">
    <location>
        <begin position="252"/>
        <end position="287"/>
    </location>
</feature>
<dbReference type="EMBL" id="JAUEPP010000003">
    <property type="protein sequence ID" value="KAK3347817.1"/>
    <property type="molecule type" value="Genomic_DNA"/>
</dbReference>
<sequence>MHLRTLTTLAAVTTTVSALAAPAPPAHHAVAAVGPEITQPPSIQARQGHGAFRAEPRPKHVDAKKHKKRDDDQVPSVDDIDVGSDNTYSYLDNSFPTGLSTTLKPLYSSCALAYESLMTSAPEPSGKLEDWLETALYGDYDSWTATSSTDAYAVVCGSPLTPPASLASTYSAFTSASASYLSAHQSEVTSLAKACKPVYYDVVFSLMMPHKNYEECTSVYYNYESVYASLACEDNTVNCSFTTEFPAKTTGTGAAGNAGEATTTAAGAGETGTSGSGTAGTSSTTASGNAGAPKQTFAAAAALAGLVAAVAAL</sequence>
<evidence type="ECO:0000313" key="3">
    <source>
        <dbReference type="EMBL" id="KAK3347817.1"/>
    </source>
</evidence>